<dbReference type="OrthoDB" id="9059at2157"/>
<evidence type="ECO:0000313" key="7">
    <source>
        <dbReference type="EMBL" id="PWR70257.1"/>
    </source>
</evidence>
<evidence type="ECO:0000259" key="6">
    <source>
        <dbReference type="Pfam" id="PF03358"/>
    </source>
</evidence>
<reference evidence="7 8" key="1">
    <citation type="submission" date="2018-05" db="EMBL/GenBank/DDBJ databases">
        <title>Draft genome of Methanospirillum lacunae Ki8-1.</title>
        <authorList>
            <person name="Dueholm M.S."/>
            <person name="Nielsen P.H."/>
            <person name="Bakmann L.F."/>
            <person name="Otzen D.E."/>
        </authorList>
    </citation>
    <scope>NUCLEOTIDE SEQUENCE [LARGE SCALE GENOMIC DNA]</scope>
    <source>
        <strain evidence="7 8">Ki8-1</strain>
    </source>
</reference>
<name>A0A2V2N284_9EURY</name>
<gene>
    <name evidence="7" type="ORF">DK846_15185</name>
</gene>
<dbReference type="InterPro" id="IPR029039">
    <property type="entry name" value="Flavoprotein-like_sf"/>
</dbReference>
<evidence type="ECO:0000256" key="3">
    <source>
        <dbReference type="ARBA" id="ARBA00022630"/>
    </source>
</evidence>
<dbReference type="InterPro" id="IPR051796">
    <property type="entry name" value="ISF_SsuE-like"/>
</dbReference>
<dbReference type="GO" id="GO:0016491">
    <property type="term" value="F:oxidoreductase activity"/>
    <property type="evidence" value="ECO:0007669"/>
    <property type="project" value="InterPro"/>
</dbReference>
<dbReference type="Proteomes" id="UP000245657">
    <property type="component" value="Unassembled WGS sequence"/>
</dbReference>
<dbReference type="InterPro" id="IPR005025">
    <property type="entry name" value="FMN_Rdtase-like_dom"/>
</dbReference>
<sequence>MNIIGINGSPRLHGNTATLLEHGLEGARSHGAHTECINLYQLDYKGCRSCFSCKRDGPGYGRCAIHDELEPILNRITNADALILGTPIYYGSATGEMRSFLERLLFPRKSWDTWSSLVERKIPVGVIFNMGATEEQMKLMSYEPHLRLIEQFIRDIFGTCESLYVTNTVHVDDYSKYRMKYFDSVGKHQRKKEVFPIDCQNAFSMGAKFALDTK</sequence>
<comment type="cofactor">
    <cofactor evidence="1">
        <name>FMN</name>
        <dbReference type="ChEBI" id="CHEBI:58210"/>
    </cofactor>
</comment>
<evidence type="ECO:0000313" key="8">
    <source>
        <dbReference type="Proteomes" id="UP000245657"/>
    </source>
</evidence>
<dbReference type="RefSeq" id="WP_109969851.1">
    <property type="nucleotide sequence ID" value="NZ_CP176093.1"/>
</dbReference>
<evidence type="ECO:0000256" key="5">
    <source>
        <dbReference type="ARBA" id="ARBA00038292"/>
    </source>
</evidence>
<dbReference type="Gene3D" id="3.40.50.360">
    <property type="match status" value="1"/>
</dbReference>
<keyword evidence="4" id="KW-0288">FMN</keyword>
<keyword evidence="8" id="KW-1185">Reference proteome</keyword>
<evidence type="ECO:0000256" key="4">
    <source>
        <dbReference type="ARBA" id="ARBA00022643"/>
    </source>
</evidence>
<organism evidence="7 8">
    <name type="scientific">Methanospirillum lacunae</name>
    <dbReference type="NCBI Taxonomy" id="668570"/>
    <lineage>
        <taxon>Archaea</taxon>
        <taxon>Methanobacteriati</taxon>
        <taxon>Methanobacteriota</taxon>
        <taxon>Stenosarchaea group</taxon>
        <taxon>Methanomicrobia</taxon>
        <taxon>Methanomicrobiales</taxon>
        <taxon>Methanospirillaceae</taxon>
        <taxon>Methanospirillum</taxon>
    </lineage>
</organism>
<dbReference type="SUPFAM" id="SSF52218">
    <property type="entry name" value="Flavoproteins"/>
    <property type="match status" value="1"/>
</dbReference>
<dbReference type="GeneID" id="97548970"/>
<protein>
    <submittedName>
        <fullName evidence="7">Flavodoxin</fullName>
    </submittedName>
</protein>
<evidence type="ECO:0000256" key="2">
    <source>
        <dbReference type="ARBA" id="ARBA00001966"/>
    </source>
</evidence>
<feature type="domain" description="NADPH-dependent FMN reductase-like" evidence="6">
    <location>
        <begin position="1"/>
        <end position="106"/>
    </location>
</feature>
<comment type="caution">
    <text evidence="7">The sequence shown here is derived from an EMBL/GenBank/DDBJ whole genome shotgun (WGS) entry which is preliminary data.</text>
</comment>
<comment type="similarity">
    <text evidence="5">Belongs to the SsuE family. Isf subfamily.</text>
</comment>
<dbReference type="PANTHER" id="PTHR43278:SF2">
    <property type="entry name" value="IRON-SULFUR FLAVOPROTEIN"/>
    <property type="match status" value="1"/>
</dbReference>
<dbReference type="EMBL" id="QGMY01000015">
    <property type="protein sequence ID" value="PWR70257.1"/>
    <property type="molecule type" value="Genomic_DNA"/>
</dbReference>
<proteinExistence type="inferred from homology"/>
<dbReference type="AlphaFoldDB" id="A0A2V2N284"/>
<dbReference type="PANTHER" id="PTHR43278">
    <property type="entry name" value="NAD(P)H-DEPENDENT FMN-CONTAINING OXIDOREDUCTASE YWQN-RELATED"/>
    <property type="match status" value="1"/>
</dbReference>
<dbReference type="Pfam" id="PF03358">
    <property type="entry name" value="FMN_red"/>
    <property type="match status" value="1"/>
</dbReference>
<accession>A0A2V2N284</accession>
<evidence type="ECO:0000256" key="1">
    <source>
        <dbReference type="ARBA" id="ARBA00001917"/>
    </source>
</evidence>
<keyword evidence="3" id="KW-0285">Flavoprotein</keyword>
<comment type="cofactor">
    <cofactor evidence="2">
        <name>[4Fe-4S] cluster</name>
        <dbReference type="ChEBI" id="CHEBI:49883"/>
    </cofactor>
</comment>